<dbReference type="Pfam" id="PF03055">
    <property type="entry name" value="RPE65"/>
    <property type="match status" value="1"/>
</dbReference>
<dbReference type="GO" id="GO:0010436">
    <property type="term" value="F:carotenoid dioxygenase activity"/>
    <property type="evidence" value="ECO:0007669"/>
    <property type="project" value="TreeGrafter"/>
</dbReference>
<comment type="cofactor">
    <cofactor evidence="5">
        <name>Fe(2+)</name>
        <dbReference type="ChEBI" id="CHEBI:29033"/>
    </cofactor>
    <text evidence="5">Binds 1 Fe(2+) ion per subunit.</text>
</comment>
<evidence type="ECO:0000313" key="7">
    <source>
        <dbReference type="EMBL" id="EME38956.1"/>
    </source>
</evidence>
<evidence type="ECO:0000256" key="2">
    <source>
        <dbReference type="ARBA" id="ARBA00022723"/>
    </source>
</evidence>
<keyword evidence="4 5" id="KW-0408">Iron</keyword>
<proteinExistence type="inferred from homology"/>
<name>M2YJ63_DOTSN</name>
<dbReference type="Proteomes" id="UP000016933">
    <property type="component" value="Unassembled WGS sequence"/>
</dbReference>
<feature type="region of interest" description="Disordered" evidence="6">
    <location>
        <begin position="1"/>
        <end position="26"/>
    </location>
</feature>
<dbReference type="eggNOG" id="KOG1285">
    <property type="taxonomic scope" value="Eukaryota"/>
</dbReference>
<dbReference type="PANTHER" id="PTHR10543:SF89">
    <property type="entry name" value="CAROTENOID 9,10(9',10')-CLEAVAGE DIOXYGENASE 1"/>
    <property type="match status" value="1"/>
</dbReference>
<dbReference type="GO" id="GO:0046872">
    <property type="term" value="F:metal ion binding"/>
    <property type="evidence" value="ECO:0007669"/>
    <property type="project" value="UniProtKB-KW"/>
</dbReference>
<dbReference type="AlphaFoldDB" id="M2YJ63"/>
<dbReference type="InterPro" id="IPR004294">
    <property type="entry name" value="Carotenoid_Oase"/>
</dbReference>
<dbReference type="STRING" id="675120.M2YJ63"/>
<evidence type="ECO:0008006" key="9">
    <source>
        <dbReference type="Google" id="ProtNLM"/>
    </source>
</evidence>
<keyword evidence="3" id="KW-0560">Oxidoreductase</keyword>
<evidence type="ECO:0000256" key="3">
    <source>
        <dbReference type="ARBA" id="ARBA00023002"/>
    </source>
</evidence>
<evidence type="ECO:0000256" key="6">
    <source>
        <dbReference type="SAM" id="MobiDB-lite"/>
    </source>
</evidence>
<keyword evidence="2 5" id="KW-0479">Metal-binding</keyword>
<protein>
    <recommendedName>
        <fullName evidence="9">Carotenoid oxygenase</fullName>
    </recommendedName>
</protein>
<feature type="binding site" evidence="5">
    <location>
        <position position="249"/>
    </location>
    <ligand>
        <name>Fe cation</name>
        <dbReference type="ChEBI" id="CHEBI:24875"/>
        <note>catalytic</note>
    </ligand>
</feature>
<accession>M2YJ63</accession>
<dbReference type="OrthoDB" id="1069523at2759"/>
<feature type="binding site" evidence="5">
    <location>
        <position position="314"/>
    </location>
    <ligand>
        <name>Fe cation</name>
        <dbReference type="ChEBI" id="CHEBI:24875"/>
        <note>catalytic</note>
    </ligand>
</feature>
<sequence length="720" mass="80130">MQTEPHSLRPASLKRKRTFSDNIERTPLPRHPYLTGNFAPIQQTLLLTPCTYNGTIPEELADSEYIRNGSNPVSNEDLGRDAHWFDGDGMLAGVSFTRDDETGEVKPEFVNQFVLTDLYLNTLSSPRLKVPILPSIATLVNPVASFIHVTLRILRTILLVILSHLPGSKQKIKKISVANTSLVFHDGRALATCESGPPMRIQLPGLDTVGWYDGATAEGEPKREAAGKEAVLGQDGGLISFMREWTTAHPKVDPNTKEMLMFHSSFAPPYVQYSIIPQSPHTDHDSTPLRAHKTRQDKILNAAVPGIKSAKMMHDFGVSSTHTIIMDLPLSLDPVNQLKGLPPVTYDSSKPSRFGVFPRRHPEKTQWFETDACCIFHTANTWDDSNADGPVKGVNMLACRLTTATVIFAAGNIAPPIEKKHKVVAAAKKRMPFFSKYDADREQTYYDHVMESPIDEKEPLVRIGSNEVPEADYDDLFNEDQCRLYYYHFDLETKAITHQWALAAIPLEFPSVHPDVEMSQARYIYGCSTTTTDFGSALGKATKIDALAKVDAGTLIARGKQRPPMSVTGVVDSRPMAQILESEDPHDPIQVFCMPKGWFAQEPRFVPASSNQGEDDGWLLFYAFDESQLLTNGDVPPDSDIQARAKSELWIVNAKDMTTLVARVHLPQRVPYGLHGMWFSAEEVKGQRPVDSIRTTAKALQAKDAGAWMSVRDWVEKILA</sequence>
<dbReference type="PANTHER" id="PTHR10543">
    <property type="entry name" value="BETA-CAROTENE DIOXYGENASE"/>
    <property type="match status" value="1"/>
</dbReference>
<evidence type="ECO:0000256" key="5">
    <source>
        <dbReference type="PIRSR" id="PIRSR604294-1"/>
    </source>
</evidence>
<feature type="binding site" evidence="5">
    <location>
        <position position="377"/>
    </location>
    <ligand>
        <name>Fe cation</name>
        <dbReference type="ChEBI" id="CHEBI:24875"/>
        <note>catalytic</note>
    </ligand>
</feature>
<dbReference type="OMA" id="TVGWYNG"/>
<evidence type="ECO:0000256" key="4">
    <source>
        <dbReference type="ARBA" id="ARBA00023004"/>
    </source>
</evidence>
<evidence type="ECO:0000313" key="8">
    <source>
        <dbReference type="Proteomes" id="UP000016933"/>
    </source>
</evidence>
<gene>
    <name evidence="7" type="ORF">DOTSEDRAFT_75606</name>
</gene>
<reference evidence="8" key="1">
    <citation type="journal article" date="2012" name="PLoS Genet.">
        <title>The genomes of the fungal plant pathogens Cladosporium fulvum and Dothistroma septosporum reveal adaptation to different hosts and lifestyles but also signatures of common ancestry.</title>
        <authorList>
            <person name="de Wit P.J.G.M."/>
            <person name="van der Burgt A."/>
            <person name="Oekmen B."/>
            <person name="Stergiopoulos I."/>
            <person name="Abd-Elsalam K.A."/>
            <person name="Aerts A.L."/>
            <person name="Bahkali A.H."/>
            <person name="Beenen H.G."/>
            <person name="Chettri P."/>
            <person name="Cox M.P."/>
            <person name="Datema E."/>
            <person name="de Vries R.P."/>
            <person name="Dhillon B."/>
            <person name="Ganley A.R."/>
            <person name="Griffiths S.A."/>
            <person name="Guo Y."/>
            <person name="Hamelin R.C."/>
            <person name="Henrissat B."/>
            <person name="Kabir M.S."/>
            <person name="Jashni M.K."/>
            <person name="Kema G."/>
            <person name="Klaubauf S."/>
            <person name="Lapidus A."/>
            <person name="Levasseur A."/>
            <person name="Lindquist E."/>
            <person name="Mehrabi R."/>
            <person name="Ohm R.A."/>
            <person name="Owen T.J."/>
            <person name="Salamov A."/>
            <person name="Schwelm A."/>
            <person name="Schijlen E."/>
            <person name="Sun H."/>
            <person name="van den Burg H.A."/>
            <person name="van Ham R.C.H.J."/>
            <person name="Zhang S."/>
            <person name="Goodwin S.B."/>
            <person name="Grigoriev I.V."/>
            <person name="Collemare J."/>
            <person name="Bradshaw R.E."/>
        </authorList>
    </citation>
    <scope>NUCLEOTIDE SEQUENCE [LARGE SCALE GENOMIC DNA]</scope>
    <source>
        <strain evidence="8">NZE10 / CBS 128990</strain>
    </source>
</reference>
<dbReference type="EMBL" id="KB446546">
    <property type="protein sequence ID" value="EME38956.1"/>
    <property type="molecule type" value="Genomic_DNA"/>
</dbReference>
<reference evidence="7 8" key="2">
    <citation type="journal article" date="2012" name="PLoS Pathog.">
        <title>Diverse lifestyles and strategies of plant pathogenesis encoded in the genomes of eighteen Dothideomycetes fungi.</title>
        <authorList>
            <person name="Ohm R.A."/>
            <person name="Feau N."/>
            <person name="Henrissat B."/>
            <person name="Schoch C.L."/>
            <person name="Horwitz B.A."/>
            <person name="Barry K.W."/>
            <person name="Condon B.J."/>
            <person name="Copeland A.C."/>
            <person name="Dhillon B."/>
            <person name="Glaser F."/>
            <person name="Hesse C.N."/>
            <person name="Kosti I."/>
            <person name="LaButti K."/>
            <person name="Lindquist E.A."/>
            <person name="Lucas S."/>
            <person name="Salamov A.A."/>
            <person name="Bradshaw R.E."/>
            <person name="Ciuffetti L."/>
            <person name="Hamelin R.C."/>
            <person name="Kema G.H.J."/>
            <person name="Lawrence C."/>
            <person name="Scott J.A."/>
            <person name="Spatafora J.W."/>
            <person name="Turgeon B.G."/>
            <person name="de Wit P.J.G.M."/>
            <person name="Zhong S."/>
            <person name="Goodwin S.B."/>
            <person name="Grigoriev I.V."/>
        </authorList>
    </citation>
    <scope>NUCLEOTIDE SEQUENCE [LARGE SCALE GENOMIC DNA]</scope>
    <source>
        <strain evidence="8">NZE10 / CBS 128990</strain>
    </source>
</reference>
<feature type="binding site" evidence="5">
    <location>
        <position position="675"/>
    </location>
    <ligand>
        <name>Fe cation</name>
        <dbReference type="ChEBI" id="CHEBI:24875"/>
        <note>catalytic</note>
    </ligand>
</feature>
<organism evidence="7 8">
    <name type="scientific">Dothistroma septosporum (strain NZE10 / CBS 128990)</name>
    <name type="common">Red band needle blight fungus</name>
    <name type="synonym">Mycosphaerella pini</name>
    <dbReference type="NCBI Taxonomy" id="675120"/>
    <lineage>
        <taxon>Eukaryota</taxon>
        <taxon>Fungi</taxon>
        <taxon>Dikarya</taxon>
        <taxon>Ascomycota</taxon>
        <taxon>Pezizomycotina</taxon>
        <taxon>Dothideomycetes</taxon>
        <taxon>Dothideomycetidae</taxon>
        <taxon>Mycosphaerellales</taxon>
        <taxon>Mycosphaerellaceae</taxon>
        <taxon>Dothistroma</taxon>
    </lineage>
</organism>
<dbReference type="GO" id="GO:0016121">
    <property type="term" value="P:carotene catabolic process"/>
    <property type="evidence" value="ECO:0007669"/>
    <property type="project" value="TreeGrafter"/>
</dbReference>
<comment type="similarity">
    <text evidence="1">Belongs to the carotenoid oxygenase family.</text>
</comment>
<keyword evidence="8" id="KW-1185">Reference proteome</keyword>
<evidence type="ECO:0000256" key="1">
    <source>
        <dbReference type="ARBA" id="ARBA00006787"/>
    </source>
</evidence>
<dbReference type="HOGENOM" id="CLU_016472_4_0_1"/>